<dbReference type="OrthoDB" id="4391260at2"/>
<feature type="transmembrane region" description="Helical" evidence="5">
    <location>
        <begin position="12"/>
        <end position="36"/>
    </location>
</feature>
<evidence type="ECO:0000256" key="5">
    <source>
        <dbReference type="SAM" id="Phobius"/>
    </source>
</evidence>
<evidence type="ECO:0000256" key="1">
    <source>
        <dbReference type="ARBA" id="ARBA00004141"/>
    </source>
</evidence>
<keyword evidence="8" id="KW-1185">Reference proteome</keyword>
<dbReference type="Pfam" id="PF04932">
    <property type="entry name" value="Wzy_C"/>
    <property type="match status" value="1"/>
</dbReference>
<keyword evidence="2 5" id="KW-0812">Transmembrane</keyword>
<keyword evidence="3 5" id="KW-1133">Transmembrane helix</keyword>
<accession>A0A225NWG4</accession>
<dbReference type="PANTHER" id="PTHR37422">
    <property type="entry name" value="TEICHURONIC ACID BIOSYNTHESIS PROTEIN TUAE"/>
    <property type="match status" value="1"/>
</dbReference>
<evidence type="ECO:0000256" key="4">
    <source>
        <dbReference type="ARBA" id="ARBA00023136"/>
    </source>
</evidence>
<dbReference type="EMBL" id="AQQR01000001">
    <property type="protein sequence ID" value="OWU77588.1"/>
    <property type="molecule type" value="Genomic_DNA"/>
</dbReference>
<dbReference type="RefSeq" id="WP_088648215.1">
    <property type="nucleotide sequence ID" value="NZ_AQQR01000001.1"/>
</dbReference>
<evidence type="ECO:0000259" key="6">
    <source>
        <dbReference type="Pfam" id="PF04932"/>
    </source>
</evidence>
<dbReference type="PANTHER" id="PTHR37422:SF13">
    <property type="entry name" value="LIPOPOLYSACCHARIDE BIOSYNTHESIS PROTEIN PA4999-RELATED"/>
    <property type="match status" value="1"/>
</dbReference>
<evidence type="ECO:0000313" key="8">
    <source>
        <dbReference type="Proteomes" id="UP000215377"/>
    </source>
</evidence>
<feature type="transmembrane region" description="Helical" evidence="5">
    <location>
        <begin position="125"/>
        <end position="146"/>
    </location>
</feature>
<gene>
    <name evidence="7" type="ORF">ATO3_02555</name>
</gene>
<feature type="transmembrane region" description="Helical" evidence="5">
    <location>
        <begin position="88"/>
        <end position="105"/>
    </location>
</feature>
<organism evidence="7 8">
    <name type="scientific">Marinibacterium profundimaris</name>
    <dbReference type="NCBI Taxonomy" id="1679460"/>
    <lineage>
        <taxon>Bacteria</taxon>
        <taxon>Pseudomonadati</taxon>
        <taxon>Pseudomonadota</taxon>
        <taxon>Alphaproteobacteria</taxon>
        <taxon>Rhodobacterales</taxon>
        <taxon>Paracoccaceae</taxon>
        <taxon>Marinibacterium</taxon>
    </lineage>
</organism>
<proteinExistence type="predicted"/>
<keyword evidence="4 5" id="KW-0472">Membrane</keyword>
<evidence type="ECO:0000313" key="7">
    <source>
        <dbReference type="EMBL" id="OWU77588.1"/>
    </source>
</evidence>
<feature type="domain" description="O-antigen ligase-related" evidence="6">
    <location>
        <begin position="178"/>
        <end position="316"/>
    </location>
</feature>
<comment type="caution">
    <text evidence="7">The sequence shown here is derived from an EMBL/GenBank/DDBJ whole genome shotgun (WGS) entry which is preliminary data.</text>
</comment>
<feature type="transmembrane region" description="Helical" evidence="5">
    <location>
        <begin position="189"/>
        <end position="208"/>
    </location>
</feature>
<feature type="transmembrane region" description="Helical" evidence="5">
    <location>
        <begin position="158"/>
        <end position="183"/>
    </location>
</feature>
<reference evidence="7 8" key="1">
    <citation type="submission" date="2013-04" db="EMBL/GenBank/DDBJ databases">
        <title>Oceanicola sp. 22II1-22F33 Genome Sequencing.</title>
        <authorList>
            <person name="Lai Q."/>
            <person name="Li G."/>
            <person name="Shao Z."/>
        </authorList>
    </citation>
    <scope>NUCLEOTIDE SEQUENCE [LARGE SCALE GENOMIC DNA]</scope>
    <source>
        <strain evidence="7 8">22II1-22F33</strain>
    </source>
</reference>
<evidence type="ECO:0000256" key="2">
    <source>
        <dbReference type="ARBA" id="ARBA00022692"/>
    </source>
</evidence>
<name>A0A225NWG4_9RHOB</name>
<comment type="subcellular location">
    <subcellularLocation>
        <location evidence="1">Membrane</location>
        <topology evidence="1">Multi-pass membrane protein</topology>
    </subcellularLocation>
</comment>
<dbReference type="InterPro" id="IPR051533">
    <property type="entry name" value="WaaL-like"/>
</dbReference>
<feature type="transmembrane region" description="Helical" evidence="5">
    <location>
        <begin position="220"/>
        <end position="241"/>
    </location>
</feature>
<feature type="transmembrane region" description="Helical" evidence="5">
    <location>
        <begin position="300"/>
        <end position="317"/>
    </location>
</feature>
<dbReference type="AlphaFoldDB" id="A0A225NWG4"/>
<sequence length="396" mass="43815">MKAAMHIRKPGIATVLGFTWGIIPMSYLIPGGHLVIHLVNIGMCLTHIFLRKPVTANLNSVIMLCVGAIFFTISMLGDSFGNFSAMNYVSLVAFSLNLFGVMNVINGQNYLDFSKSLFETSALTAIAYILMVESGMMGNHYGRFYFFGDSHPNLGGEIYAIASFAGALAIRKSTFVLFCVPMIAATLYLQSRTGTVIIFSTIVLKIFFETNASVTKKSLLLGSIALVVGLAIAILPSDWAFRLVGQVLLTEDSHRGASTGYVSGRDTQWAQAWQFFLEKPITGWGMGLYSDDVRGAHNPVLYSLSMFGVFGVLFWVLPVTSAFKLAKNNLREFLLITPVSLMLVLNDRFMDNNTFPLLYYFYLIQLPYFGLARAGRISPKGKDLRGIRLPRIRFSV</sequence>
<dbReference type="Proteomes" id="UP000215377">
    <property type="component" value="Unassembled WGS sequence"/>
</dbReference>
<feature type="transmembrane region" description="Helical" evidence="5">
    <location>
        <begin position="357"/>
        <end position="375"/>
    </location>
</feature>
<evidence type="ECO:0000256" key="3">
    <source>
        <dbReference type="ARBA" id="ARBA00022989"/>
    </source>
</evidence>
<protein>
    <recommendedName>
        <fullName evidence="6">O-antigen ligase-related domain-containing protein</fullName>
    </recommendedName>
</protein>
<dbReference type="InterPro" id="IPR007016">
    <property type="entry name" value="O-antigen_ligase-rel_domated"/>
</dbReference>
<feature type="transmembrane region" description="Helical" evidence="5">
    <location>
        <begin position="56"/>
        <end position="76"/>
    </location>
</feature>
<dbReference type="GO" id="GO:0016020">
    <property type="term" value="C:membrane"/>
    <property type="evidence" value="ECO:0007669"/>
    <property type="project" value="UniProtKB-SubCell"/>
</dbReference>